<name>A0A0D2JY14_9BACT</name>
<gene>
    <name evidence="6" type="ORF">X474_10095</name>
</gene>
<keyword evidence="2" id="KW-0813">Transport</keyword>
<dbReference type="GO" id="GO:0030288">
    <property type="term" value="C:outer membrane-bounded periplasmic space"/>
    <property type="evidence" value="ECO:0007669"/>
    <property type="project" value="UniProtKB-ARBA"/>
</dbReference>
<accession>A0A0D2JY14</accession>
<evidence type="ECO:0000256" key="1">
    <source>
        <dbReference type="ARBA" id="ARBA00005695"/>
    </source>
</evidence>
<evidence type="ECO:0000256" key="2">
    <source>
        <dbReference type="ARBA" id="ARBA00022448"/>
    </source>
</evidence>
<evidence type="ECO:0000256" key="3">
    <source>
        <dbReference type="ARBA" id="ARBA00022729"/>
    </source>
</evidence>
<evidence type="ECO:0000313" key="6">
    <source>
        <dbReference type="EMBL" id="KIX14450.1"/>
    </source>
</evidence>
<dbReference type="Gene3D" id="3.10.105.10">
    <property type="entry name" value="Dipeptide-binding Protein, Domain 3"/>
    <property type="match status" value="1"/>
</dbReference>
<dbReference type="InterPro" id="IPR039424">
    <property type="entry name" value="SBP_5"/>
</dbReference>
<feature type="signal peptide" evidence="4">
    <location>
        <begin position="1"/>
        <end position="25"/>
    </location>
</feature>
<dbReference type="PANTHER" id="PTHR30290">
    <property type="entry name" value="PERIPLASMIC BINDING COMPONENT OF ABC TRANSPORTER"/>
    <property type="match status" value="1"/>
</dbReference>
<dbReference type="InterPro" id="IPR030678">
    <property type="entry name" value="Peptide/Ni-bd"/>
</dbReference>
<feature type="domain" description="Solute-binding protein family 5" evidence="5">
    <location>
        <begin position="72"/>
        <end position="413"/>
    </location>
</feature>
<dbReference type="RefSeq" id="WP_044348252.1">
    <property type="nucleotide sequence ID" value="NZ_AZAC01000011.1"/>
</dbReference>
<dbReference type="Gene3D" id="3.40.190.10">
    <property type="entry name" value="Periplasmic binding protein-like II"/>
    <property type="match status" value="1"/>
</dbReference>
<proteinExistence type="inferred from homology"/>
<reference evidence="6 7" key="1">
    <citation type="submission" date="2013-11" db="EMBL/GenBank/DDBJ databases">
        <title>Metagenomic analysis of a methanogenic consortium involved in long chain n-alkane degradation.</title>
        <authorList>
            <person name="Davidova I.A."/>
            <person name="Callaghan A.V."/>
            <person name="Wawrik B."/>
            <person name="Pruitt S."/>
            <person name="Marks C."/>
            <person name="Duncan K.E."/>
            <person name="Suflita J.M."/>
        </authorList>
    </citation>
    <scope>NUCLEOTIDE SEQUENCE [LARGE SCALE GENOMIC DNA]</scope>
    <source>
        <strain evidence="6 7">SPR</strain>
    </source>
</reference>
<dbReference type="InParanoid" id="A0A0D2JY14"/>
<evidence type="ECO:0000259" key="5">
    <source>
        <dbReference type="Pfam" id="PF00496"/>
    </source>
</evidence>
<dbReference type="Gene3D" id="3.90.76.10">
    <property type="entry name" value="Dipeptide-binding Protein, Domain 1"/>
    <property type="match status" value="1"/>
</dbReference>
<dbReference type="SUPFAM" id="SSF53850">
    <property type="entry name" value="Periplasmic binding protein-like II"/>
    <property type="match status" value="1"/>
</dbReference>
<keyword evidence="3 4" id="KW-0732">Signal</keyword>
<comment type="caution">
    <text evidence="6">The sequence shown here is derived from an EMBL/GenBank/DDBJ whole genome shotgun (WGS) entry which is preliminary data.</text>
</comment>
<dbReference type="InterPro" id="IPR000914">
    <property type="entry name" value="SBP_5_dom"/>
</dbReference>
<dbReference type="AlphaFoldDB" id="A0A0D2JY14"/>
<dbReference type="Proteomes" id="UP000032233">
    <property type="component" value="Unassembled WGS sequence"/>
</dbReference>
<dbReference type="Pfam" id="PF00496">
    <property type="entry name" value="SBP_bac_5"/>
    <property type="match status" value="1"/>
</dbReference>
<dbReference type="InterPro" id="IPR023765">
    <property type="entry name" value="SBP_5_CS"/>
</dbReference>
<dbReference type="PROSITE" id="PS01040">
    <property type="entry name" value="SBP_BACTERIAL_5"/>
    <property type="match status" value="1"/>
</dbReference>
<comment type="similarity">
    <text evidence="1">Belongs to the bacterial solute-binding protein 5 family.</text>
</comment>
<organism evidence="6 7">
    <name type="scientific">Dethiosulfatarculus sandiegensis</name>
    <dbReference type="NCBI Taxonomy" id="1429043"/>
    <lineage>
        <taxon>Bacteria</taxon>
        <taxon>Pseudomonadati</taxon>
        <taxon>Thermodesulfobacteriota</taxon>
        <taxon>Desulfarculia</taxon>
        <taxon>Desulfarculales</taxon>
        <taxon>Desulfarculaceae</taxon>
        <taxon>Dethiosulfatarculus</taxon>
    </lineage>
</organism>
<dbReference type="PATRIC" id="fig|1429043.3.peg.2138"/>
<dbReference type="OrthoDB" id="5469165at2"/>
<dbReference type="EMBL" id="AZAC01000011">
    <property type="protein sequence ID" value="KIX14450.1"/>
    <property type="molecule type" value="Genomic_DNA"/>
</dbReference>
<feature type="chain" id="PRO_5002245252" description="Solute-binding protein family 5 domain-containing protein" evidence="4">
    <location>
        <begin position="26"/>
        <end position="512"/>
    </location>
</feature>
<protein>
    <recommendedName>
        <fullName evidence="5">Solute-binding protein family 5 domain-containing protein</fullName>
    </recommendedName>
</protein>
<dbReference type="GO" id="GO:0043190">
    <property type="term" value="C:ATP-binding cassette (ABC) transporter complex"/>
    <property type="evidence" value="ECO:0007669"/>
    <property type="project" value="InterPro"/>
</dbReference>
<evidence type="ECO:0000313" key="7">
    <source>
        <dbReference type="Proteomes" id="UP000032233"/>
    </source>
</evidence>
<dbReference type="GO" id="GO:1904680">
    <property type="term" value="F:peptide transmembrane transporter activity"/>
    <property type="evidence" value="ECO:0007669"/>
    <property type="project" value="TreeGrafter"/>
</dbReference>
<evidence type="ECO:0000256" key="4">
    <source>
        <dbReference type="SAM" id="SignalP"/>
    </source>
</evidence>
<dbReference type="PANTHER" id="PTHR30290:SF9">
    <property type="entry name" value="OLIGOPEPTIDE-BINDING PROTEIN APPA"/>
    <property type="match status" value="1"/>
</dbReference>
<dbReference type="CDD" id="cd08498">
    <property type="entry name" value="PBP2_NikA_DppA_OppA_like_2"/>
    <property type="match status" value="1"/>
</dbReference>
<dbReference type="GO" id="GO:0015833">
    <property type="term" value="P:peptide transport"/>
    <property type="evidence" value="ECO:0007669"/>
    <property type="project" value="TreeGrafter"/>
</dbReference>
<keyword evidence="7" id="KW-1185">Reference proteome</keyword>
<dbReference type="STRING" id="1429043.X474_10095"/>
<dbReference type="PIRSF" id="PIRSF002741">
    <property type="entry name" value="MppA"/>
    <property type="match status" value="1"/>
</dbReference>
<sequence>MGKKNINLFAAIFVAVALLASGAMAQAADKLVLGVDTPPRTMNPHGSNADSNIGIMSNIFDGLLQRVGATGKLEPALATKFEHPDLLTWKFYLRKGVKFHNGNDFTAADVKFTFERLSDPKVSEWINTGKSIATIETPDDYTVIFKTKEPIPWFANNMHQIHVMDKESTESRDEGEVGLKPIGTGAYKMVEWVKGSYVKFEANENYWEGAPAIKHVELRPIKESSTRFAALASGQVDIVSGVPVQLYDKLIENPKLKVIKKAARRCIFLALGNEPGSPTADVRVRKAMYLAINEDEIINKIMRGHASPAAQVPDPPTIGYNPKLKRMAYDPAKAKALLKEAGYEKGFEITLAGPNDRYVQDAQIAEAVVKYLAKVGIKAKLDVKPKSIFFPEVTNGKHKFYLIGWFDGTFDMGRTFFKLIRSYDKEKGVGAWNGTRFSDAKLDKLLDSTADIVDPAERKKALQEVNRLAMEDAIAWIPLHYQVDLYAMQEGKGIKFDPRPDRWLIYKEIKKK</sequence>